<sequence length="1023" mass="112370">MDATSQLWTTFLNACLEKRLRSEQFDQYASELSNRSPIMGAKLANILVGRQTLLKEVIDPLLPAYADSLLESNRVSSADLLGALLKRSRYYHSSKVALVDAAASEDSQLQSLTELDAIILDQLCKAYSHNKRPKTQEETRVALRILSEWLTALAIPPADAIPQSMEEQEQYVSVCDSIAMLALAMLENPKVTGIILTALPKETRKALSRALTSFTVHWTEISAAAIASQASSPEQNIPFRLANAQKNLSLVQEVENDIHQDAFMDIAAASQVNAIQQLGLDLDTRPGAFVFISSLLSGRPLIEENMMLNYLHVKYKHDMQALTVDLIVAGFDVLSSAEDRKEPESVKFSLKSFLINKIPTLIAPLAASIYPHPEHCITKALHSVDLNTFPLPGVGQLTSSTLQNVRQEFLYSCVLHGILPAASIGRLLTQGSFSSPPSPDKRLFKELLIQQCATEPGKAVQLINGLENLDGNAGQIVLAVTEVIRDSCSTKDTMALKSICNALCKKPQSLDVWLQFTSPISVLQPLCQLLDAWRYEDDQGEYQPVYDEFASIFLLVLVFIYRYNLTATDLGVSPESFIAQYISHGHTSIPIDELTEEQSKYLESWAKGLFGSDGITEEVTSSCRPQQFYMIVPTLFNQTLLACAEGHITMSNVKMGLEYLLEPFLLPSLVGAILWMGAYSSEQLSSDLDALLQMLQRVTQAPTSSDAQAMHAIILSIVSQPLLGKLRDVRRKHAGRKDVESMISMMKSHSDFRRGTFSACPELKVWRKSPGSLRQTVRSTYRDLIHWHASSTINPTQQPPHYHPRLFAIAEGILGAEAVLSILIEELKVQTESPDGAANVAFDIATAIVCAPTTQNSPIDVNWIQSPVPQPPPRGEKRLNLRDVLRLKFNNATEIIQTSLSTAEALVRLHRKVDAQLKLSSAPMPDLAVSMPAILPDNMNTSDVAAANAVVDAINFAQDTNAGLDLTGAVDSMALESTLDSMLTDQTGKLGEGEGNVNDDIFGDLDFGGLSGDMMDMDMDLNF</sequence>
<dbReference type="AlphaFoldDB" id="A0A9P4NUG1"/>
<evidence type="ECO:0000256" key="1">
    <source>
        <dbReference type="ARBA" id="ARBA00004123"/>
    </source>
</evidence>
<evidence type="ECO:0000256" key="2">
    <source>
        <dbReference type="ARBA" id="ARBA00008782"/>
    </source>
</evidence>
<name>A0A9P4NUG1_9PEZI</name>
<organism evidence="10 11">
    <name type="scientific">Tothia fuscella</name>
    <dbReference type="NCBI Taxonomy" id="1048955"/>
    <lineage>
        <taxon>Eukaryota</taxon>
        <taxon>Fungi</taxon>
        <taxon>Dikarya</taxon>
        <taxon>Ascomycota</taxon>
        <taxon>Pezizomycotina</taxon>
        <taxon>Dothideomycetes</taxon>
        <taxon>Pleosporomycetidae</taxon>
        <taxon>Venturiales</taxon>
        <taxon>Cylindrosympodiaceae</taxon>
        <taxon>Tothia</taxon>
    </lineage>
</organism>
<keyword evidence="11" id="KW-1185">Reference proteome</keyword>
<dbReference type="EMBL" id="MU007029">
    <property type="protein sequence ID" value="KAF2431865.1"/>
    <property type="molecule type" value="Genomic_DNA"/>
</dbReference>
<comment type="caution">
    <text evidence="10">The sequence shown here is derived from an EMBL/GenBank/DDBJ whole genome shotgun (WGS) entry which is preliminary data.</text>
</comment>
<dbReference type="PANTHER" id="PTHR35784:SF1">
    <property type="entry name" value="MEDIATOR OF RNA POLYMERASE II TRANSCRIPTION SUBUNIT 5"/>
    <property type="match status" value="1"/>
</dbReference>
<proteinExistence type="inferred from homology"/>
<keyword evidence="5 9" id="KW-0010">Activator</keyword>
<keyword evidence="6 9" id="KW-0804">Transcription</keyword>
<dbReference type="GO" id="GO:0006357">
    <property type="term" value="P:regulation of transcription by RNA polymerase II"/>
    <property type="evidence" value="ECO:0007669"/>
    <property type="project" value="InterPro"/>
</dbReference>
<evidence type="ECO:0000256" key="4">
    <source>
        <dbReference type="ARBA" id="ARBA00023015"/>
    </source>
</evidence>
<keyword evidence="7 9" id="KW-0539">Nucleus</keyword>
<evidence type="ECO:0000256" key="5">
    <source>
        <dbReference type="ARBA" id="ARBA00023159"/>
    </source>
</evidence>
<keyword evidence="4 9" id="KW-0805">Transcription regulation</keyword>
<evidence type="ECO:0000256" key="8">
    <source>
        <dbReference type="ARBA" id="ARBA00031256"/>
    </source>
</evidence>
<comment type="subcellular location">
    <subcellularLocation>
        <location evidence="1 9">Nucleus</location>
    </subcellularLocation>
</comment>
<dbReference type="OrthoDB" id="5322661at2759"/>
<dbReference type="GO" id="GO:0016592">
    <property type="term" value="C:mediator complex"/>
    <property type="evidence" value="ECO:0007669"/>
    <property type="project" value="InterPro"/>
</dbReference>
<dbReference type="GO" id="GO:0003712">
    <property type="term" value="F:transcription coregulator activity"/>
    <property type="evidence" value="ECO:0007669"/>
    <property type="project" value="InterPro"/>
</dbReference>
<comment type="similarity">
    <text evidence="2 9">Belongs to the Mediator complex subunit 5 family.</text>
</comment>
<protein>
    <recommendedName>
        <fullName evidence="3 9">Mediator of RNA polymerase II transcription subunit 5</fullName>
    </recommendedName>
    <alternativeName>
        <fullName evidence="8 9">Mediator complex subunit 5</fullName>
    </alternativeName>
</protein>
<comment type="function">
    <text evidence="9">Component of the Mediator complex, a coactivator involved in the regulated transcription of nearly all RNA polymerase II-dependent genes. Mediator functions as a bridge to convey information from gene-specific regulatory proteins to the basal RNA polymerase II transcription machinery. Mediator is recruited to promoters by direct interactions with regulatory proteins and serves as a scaffold for the assembly of a functional preinitiation complex with RNA polymerase II and the general transcription factors.</text>
</comment>
<dbReference type="Pfam" id="PF08689">
    <property type="entry name" value="Med5"/>
    <property type="match status" value="1"/>
</dbReference>
<evidence type="ECO:0000256" key="7">
    <source>
        <dbReference type="ARBA" id="ARBA00023242"/>
    </source>
</evidence>
<gene>
    <name evidence="9" type="primary">MED5</name>
    <name evidence="10" type="ORF">EJ08DRAFT_631518</name>
</gene>
<evidence type="ECO:0000256" key="6">
    <source>
        <dbReference type="ARBA" id="ARBA00023163"/>
    </source>
</evidence>
<evidence type="ECO:0000256" key="9">
    <source>
        <dbReference type="RuleBase" id="RU364142"/>
    </source>
</evidence>
<dbReference type="InterPro" id="IPR014801">
    <property type="entry name" value="Mediator_Med5_fun"/>
</dbReference>
<comment type="subunit">
    <text evidence="9">Component of the Mediator complex.</text>
</comment>
<reference evidence="10" key="1">
    <citation type="journal article" date="2020" name="Stud. Mycol.">
        <title>101 Dothideomycetes genomes: a test case for predicting lifestyles and emergence of pathogens.</title>
        <authorList>
            <person name="Haridas S."/>
            <person name="Albert R."/>
            <person name="Binder M."/>
            <person name="Bloem J."/>
            <person name="Labutti K."/>
            <person name="Salamov A."/>
            <person name="Andreopoulos B."/>
            <person name="Baker S."/>
            <person name="Barry K."/>
            <person name="Bills G."/>
            <person name="Bluhm B."/>
            <person name="Cannon C."/>
            <person name="Castanera R."/>
            <person name="Culley D."/>
            <person name="Daum C."/>
            <person name="Ezra D."/>
            <person name="Gonzalez J."/>
            <person name="Henrissat B."/>
            <person name="Kuo A."/>
            <person name="Liang C."/>
            <person name="Lipzen A."/>
            <person name="Lutzoni F."/>
            <person name="Magnuson J."/>
            <person name="Mondo S."/>
            <person name="Nolan M."/>
            <person name="Ohm R."/>
            <person name="Pangilinan J."/>
            <person name="Park H.-J."/>
            <person name="Ramirez L."/>
            <person name="Alfaro M."/>
            <person name="Sun H."/>
            <person name="Tritt A."/>
            <person name="Yoshinaga Y."/>
            <person name="Zwiers L.-H."/>
            <person name="Turgeon B."/>
            <person name="Goodwin S."/>
            <person name="Spatafora J."/>
            <person name="Crous P."/>
            <person name="Grigoriev I."/>
        </authorList>
    </citation>
    <scope>NUCLEOTIDE SEQUENCE</scope>
    <source>
        <strain evidence="10">CBS 130266</strain>
    </source>
</reference>
<evidence type="ECO:0000313" key="10">
    <source>
        <dbReference type="EMBL" id="KAF2431865.1"/>
    </source>
</evidence>
<dbReference type="Proteomes" id="UP000800235">
    <property type="component" value="Unassembled WGS sequence"/>
</dbReference>
<evidence type="ECO:0000256" key="3">
    <source>
        <dbReference type="ARBA" id="ARBA00020628"/>
    </source>
</evidence>
<accession>A0A9P4NUG1</accession>
<evidence type="ECO:0000313" key="11">
    <source>
        <dbReference type="Proteomes" id="UP000800235"/>
    </source>
</evidence>
<dbReference type="PANTHER" id="PTHR35784">
    <property type="entry name" value="MEDIATOR OF RNA POLYMERASE II TRANSCRIPTION SUBUNIT 5"/>
    <property type="match status" value="1"/>
</dbReference>